<evidence type="ECO:0000256" key="2">
    <source>
        <dbReference type="ARBA" id="ARBA00023125"/>
    </source>
</evidence>
<evidence type="ECO:0000313" key="8">
    <source>
        <dbReference type="Proteomes" id="UP001361570"/>
    </source>
</evidence>
<evidence type="ECO:0000256" key="3">
    <source>
        <dbReference type="ARBA" id="ARBA00023163"/>
    </source>
</evidence>
<dbReference type="Gene3D" id="1.10.10.10">
    <property type="entry name" value="Winged helix-like DNA-binding domain superfamily/Winged helix DNA-binding domain"/>
    <property type="match status" value="1"/>
</dbReference>
<dbReference type="InterPro" id="IPR036390">
    <property type="entry name" value="WH_DNA-bd_sf"/>
</dbReference>
<accession>A0ABU8DRB1</accession>
<evidence type="ECO:0000256" key="4">
    <source>
        <dbReference type="SAM" id="MobiDB-lite"/>
    </source>
</evidence>
<dbReference type="SUPFAM" id="SSF46785">
    <property type="entry name" value="Winged helix' DNA-binding domain"/>
    <property type="match status" value="1"/>
</dbReference>
<keyword evidence="2" id="KW-0238">DNA-binding</keyword>
<evidence type="ECO:0000313" key="7">
    <source>
        <dbReference type="EMBL" id="MEI4271215.1"/>
    </source>
</evidence>
<sequence length="298" mass="31623">MNNGSHEPPRTRGRRPPRGEPVVDRAFALLSAFDARHRSLSLGELSRRSAIPTSSTLRLANRLMAWGALERGPDGRFTIGIRLWEVASFAPRAQGLRQVAMPFMGDLAEVAGQHVLLAVREGTDALLVERLSARRAIPALYDTGSRLPLQSTGVGLVLLAFAGPEFQESVLAGPMAHPREEVPVSPAAMRRTLAEVRRDGLAVVRRREPTPAVSIAAPVLGADEQIVAALSVVVPREDAEPRLLGPAVRTAARSISRMLGAGHRTDHAGAAPGPAAMDSTTGRVGARVEVVVTAGADE</sequence>
<keyword evidence="1" id="KW-0805">Transcription regulation</keyword>
<dbReference type="PROSITE" id="PS51078">
    <property type="entry name" value="ICLR_ED"/>
    <property type="match status" value="1"/>
</dbReference>
<evidence type="ECO:0000259" key="5">
    <source>
        <dbReference type="PROSITE" id="PS51077"/>
    </source>
</evidence>
<evidence type="ECO:0000256" key="1">
    <source>
        <dbReference type="ARBA" id="ARBA00023015"/>
    </source>
</evidence>
<dbReference type="InterPro" id="IPR036388">
    <property type="entry name" value="WH-like_DNA-bd_sf"/>
</dbReference>
<dbReference type="InterPro" id="IPR014757">
    <property type="entry name" value="Tscrpt_reg_IclR_C"/>
</dbReference>
<dbReference type="EMBL" id="JBAPLU010000004">
    <property type="protein sequence ID" value="MEI4271215.1"/>
    <property type="molecule type" value="Genomic_DNA"/>
</dbReference>
<organism evidence="7 8">
    <name type="scientific">Klenkia sesuvii</name>
    <dbReference type="NCBI Taxonomy" id="3103137"/>
    <lineage>
        <taxon>Bacteria</taxon>
        <taxon>Bacillati</taxon>
        <taxon>Actinomycetota</taxon>
        <taxon>Actinomycetes</taxon>
        <taxon>Geodermatophilales</taxon>
        <taxon>Geodermatophilaceae</taxon>
        <taxon>Klenkia</taxon>
    </lineage>
</organism>
<gene>
    <name evidence="7" type="ORF">TEK04_05730</name>
</gene>
<dbReference type="Pfam" id="PF09339">
    <property type="entry name" value="HTH_IclR"/>
    <property type="match status" value="1"/>
</dbReference>
<feature type="domain" description="IclR-ED" evidence="6">
    <location>
        <begin position="82"/>
        <end position="261"/>
    </location>
</feature>
<keyword evidence="3" id="KW-0804">Transcription</keyword>
<dbReference type="Gene3D" id="3.30.450.40">
    <property type="match status" value="1"/>
</dbReference>
<feature type="domain" description="HTH iclR-type" evidence="5">
    <location>
        <begin position="20"/>
        <end position="81"/>
    </location>
</feature>
<proteinExistence type="predicted"/>
<dbReference type="PROSITE" id="PS51077">
    <property type="entry name" value="HTH_ICLR"/>
    <property type="match status" value="1"/>
</dbReference>
<dbReference type="PANTHER" id="PTHR30136:SF24">
    <property type="entry name" value="HTH-TYPE TRANSCRIPTIONAL REPRESSOR ALLR"/>
    <property type="match status" value="1"/>
</dbReference>
<dbReference type="InterPro" id="IPR050707">
    <property type="entry name" value="HTH_MetabolicPath_Reg"/>
</dbReference>
<comment type="caution">
    <text evidence="7">The sequence shown here is derived from an EMBL/GenBank/DDBJ whole genome shotgun (WGS) entry which is preliminary data.</text>
</comment>
<feature type="region of interest" description="Disordered" evidence="4">
    <location>
        <begin position="1"/>
        <end position="20"/>
    </location>
</feature>
<evidence type="ECO:0000259" key="6">
    <source>
        <dbReference type="PROSITE" id="PS51078"/>
    </source>
</evidence>
<dbReference type="InterPro" id="IPR005471">
    <property type="entry name" value="Tscrpt_reg_IclR_N"/>
</dbReference>
<dbReference type="Pfam" id="PF01614">
    <property type="entry name" value="IclR_C"/>
    <property type="match status" value="1"/>
</dbReference>
<dbReference type="RefSeq" id="WP_336403356.1">
    <property type="nucleotide sequence ID" value="NZ_JBAPLU010000004.1"/>
</dbReference>
<dbReference type="PANTHER" id="PTHR30136">
    <property type="entry name" value="HELIX-TURN-HELIX TRANSCRIPTIONAL REGULATOR, ICLR FAMILY"/>
    <property type="match status" value="1"/>
</dbReference>
<dbReference type="Proteomes" id="UP001361570">
    <property type="component" value="Unassembled WGS sequence"/>
</dbReference>
<name>A0ABU8DRB1_9ACTN</name>
<protein>
    <submittedName>
        <fullName evidence="7">IclR family transcriptional regulator</fullName>
    </submittedName>
</protein>
<dbReference type="SUPFAM" id="SSF55781">
    <property type="entry name" value="GAF domain-like"/>
    <property type="match status" value="1"/>
</dbReference>
<keyword evidence="8" id="KW-1185">Reference proteome</keyword>
<reference evidence="7 8" key="1">
    <citation type="submission" date="2024-03" db="EMBL/GenBank/DDBJ databases">
        <title>Draft genome sequence of Klenkia sp. LSe6-5.</title>
        <authorList>
            <person name="Duangmal K."/>
            <person name="Chantavorakit T."/>
        </authorList>
    </citation>
    <scope>NUCLEOTIDE SEQUENCE [LARGE SCALE GENOMIC DNA]</scope>
    <source>
        <strain evidence="7 8">LSe6-5</strain>
    </source>
</reference>
<dbReference type="InterPro" id="IPR029016">
    <property type="entry name" value="GAF-like_dom_sf"/>
</dbReference>
<dbReference type="SMART" id="SM00346">
    <property type="entry name" value="HTH_ICLR"/>
    <property type="match status" value="1"/>
</dbReference>